<dbReference type="KEGG" id="ngr:NAEGRDRAFT_4870"/>
<dbReference type="PROSITE" id="PS50055">
    <property type="entry name" value="TYR_PHOSPHATASE_PTP"/>
    <property type="match status" value="1"/>
</dbReference>
<evidence type="ECO:0000313" key="3">
    <source>
        <dbReference type="EMBL" id="EFC46789.1"/>
    </source>
</evidence>
<dbReference type="InterPro" id="IPR029021">
    <property type="entry name" value="Prot-tyrosine_phosphatase-like"/>
</dbReference>
<dbReference type="SMART" id="SM00404">
    <property type="entry name" value="PTPc_motif"/>
    <property type="match status" value="1"/>
</dbReference>
<dbReference type="RefSeq" id="XP_002679533.1">
    <property type="nucleotide sequence ID" value="XM_002679487.1"/>
</dbReference>
<dbReference type="InterPro" id="IPR016130">
    <property type="entry name" value="Tyr_Pase_AS"/>
</dbReference>
<evidence type="ECO:0000313" key="4">
    <source>
        <dbReference type="Proteomes" id="UP000006671"/>
    </source>
</evidence>
<sequence>TVGPIVVHCSAGIGRTGTFCAVDCALKQFRAHIFKHVHSLKNQNTLKEHRTGMVQTEHQYEFVYKAVI</sequence>
<proteinExistence type="predicted"/>
<dbReference type="Pfam" id="PF00102">
    <property type="entry name" value="Y_phosphatase"/>
    <property type="match status" value="1"/>
</dbReference>
<dbReference type="InParanoid" id="D2V920"/>
<dbReference type="InterPro" id="IPR000242">
    <property type="entry name" value="PTP_cat"/>
</dbReference>
<dbReference type="AlphaFoldDB" id="D2V920"/>
<dbReference type="PROSITE" id="PS50056">
    <property type="entry name" value="TYR_PHOSPHATASE_2"/>
    <property type="match status" value="1"/>
</dbReference>
<name>D2V920_NAEGR</name>
<dbReference type="PANTHER" id="PTHR19134">
    <property type="entry name" value="RECEPTOR-TYPE TYROSINE-PROTEIN PHOSPHATASE"/>
    <property type="match status" value="1"/>
</dbReference>
<dbReference type="eggNOG" id="KOG0791">
    <property type="taxonomic scope" value="Eukaryota"/>
</dbReference>
<dbReference type="InterPro" id="IPR000387">
    <property type="entry name" value="Tyr_Pase_dom"/>
</dbReference>
<dbReference type="GO" id="GO:0004725">
    <property type="term" value="F:protein tyrosine phosphatase activity"/>
    <property type="evidence" value="ECO:0007669"/>
    <property type="project" value="InterPro"/>
</dbReference>
<dbReference type="STRING" id="5762.D2V920"/>
<protein>
    <submittedName>
        <fullName evidence="3">Predicted protein</fullName>
    </submittedName>
</protein>
<dbReference type="PROSITE" id="PS00383">
    <property type="entry name" value="TYR_PHOSPHATASE_1"/>
    <property type="match status" value="1"/>
</dbReference>
<dbReference type="InterPro" id="IPR050348">
    <property type="entry name" value="Protein-Tyr_Phosphatase"/>
</dbReference>
<dbReference type="PANTHER" id="PTHR19134:SF449">
    <property type="entry name" value="TYROSINE-PROTEIN PHOSPHATASE 1"/>
    <property type="match status" value="1"/>
</dbReference>
<dbReference type="Proteomes" id="UP000006671">
    <property type="component" value="Unassembled WGS sequence"/>
</dbReference>
<dbReference type="InterPro" id="IPR003595">
    <property type="entry name" value="Tyr_Pase_cat"/>
</dbReference>
<dbReference type="Gene3D" id="3.90.190.10">
    <property type="entry name" value="Protein tyrosine phosphatase superfamily"/>
    <property type="match status" value="1"/>
</dbReference>
<evidence type="ECO:0000259" key="2">
    <source>
        <dbReference type="PROSITE" id="PS50056"/>
    </source>
</evidence>
<dbReference type="GeneID" id="8860221"/>
<reference evidence="3 4" key="1">
    <citation type="journal article" date="2010" name="Cell">
        <title>The genome of Naegleria gruberi illuminates early eukaryotic versatility.</title>
        <authorList>
            <person name="Fritz-Laylin L.K."/>
            <person name="Prochnik S.E."/>
            <person name="Ginger M.L."/>
            <person name="Dacks J.B."/>
            <person name="Carpenter M.L."/>
            <person name="Field M.C."/>
            <person name="Kuo A."/>
            <person name="Paredez A."/>
            <person name="Chapman J."/>
            <person name="Pham J."/>
            <person name="Shu S."/>
            <person name="Neupane R."/>
            <person name="Cipriano M."/>
            <person name="Mancuso J."/>
            <person name="Tu H."/>
            <person name="Salamov A."/>
            <person name="Lindquist E."/>
            <person name="Shapiro H."/>
            <person name="Lucas S."/>
            <person name="Grigoriev I.V."/>
            <person name="Cande W.Z."/>
            <person name="Fulton C."/>
            <person name="Rokhsar D.S."/>
            <person name="Dawson S.C."/>
        </authorList>
    </citation>
    <scope>NUCLEOTIDE SEQUENCE [LARGE SCALE GENOMIC DNA]</scope>
    <source>
        <strain evidence="3 4">NEG-M</strain>
    </source>
</reference>
<keyword evidence="4" id="KW-1185">Reference proteome</keyword>
<feature type="domain" description="Tyrosine specific protein phosphatases" evidence="2">
    <location>
        <begin position="1"/>
        <end position="61"/>
    </location>
</feature>
<accession>D2V920</accession>
<dbReference type="VEuPathDB" id="AmoebaDB:NAEGRDRAFT_4870"/>
<feature type="non-terminal residue" evidence="3">
    <location>
        <position position="68"/>
    </location>
</feature>
<gene>
    <name evidence="3" type="ORF">NAEGRDRAFT_4870</name>
</gene>
<dbReference type="PRINTS" id="PR00700">
    <property type="entry name" value="PRTYPHPHTASE"/>
</dbReference>
<feature type="domain" description="Tyrosine-protein phosphatase" evidence="1">
    <location>
        <begin position="1"/>
        <end position="68"/>
    </location>
</feature>
<organism evidence="4">
    <name type="scientific">Naegleria gruberi</name>
    <name type="common">Amoeba</name>
    <dbReference type="NCBI Taxonomy" id="5762"/>
    <lineage>
        <taxon>Eukaryota</taxon>
        <taxon>Discoba</taxon>
        <taxon>Heterolobosea</taxon>
        <taxon>Tetramitia</taxon>
        <taxon>Eutetramitia</taxon>
        <taxon>Vahlkampfiidae</taxon>
        <taxon>Naegleria</taxon>
    </lineage>
</organism>
<dbReference type="SUPFAM" id="SSF52799">
    <property type="entry name" value="(Phosphotyrosine protein) phosphatases II"/>
    <property type="match status" value="1"/>
</dbReference>
<dbReference type="EMBL" id="GG738857">
    <property type="protein sequence ID" value="EFC46789.1"/>
    <property type="molecule type" value="Genomic_DNA"/>
</dbReference>
<evidence type="ECO:0000259" key="1">
    <source>
        <dbReference type="PROSITE" id="PS50055"/>
    </source>
</evidence>
<dbReference type="OrthoDB" id="10253954at2759"/>
<feature type="non-terminal residue" evidence="3">
    <location>
        <position position="1"/>
    </location>
</feature>